<keyword evidence="1" id="KW-0812">Transmembrane</keyword>
<feature type="transmembrane region" description="Helical" evidence="1">
    <location>
        <begin position="228"/>
        <end position="248"/>
    </location>
</feature>
<feature type="transmembrane region" description="Helical" evidence="1">
    <location>
        <begin position="30"/>
        <end position="48"/>
    </location>
</feature>
<comment type="caution">
    <text evidence="2">The sequence shown here is derived from an EMBL/GenBank/DDBJ whole genome shotgun (WGS) entry which is preliminary data.</text>
</comment>
<feature type="transmembrane region" description="Helical" evidence="1">
    <location>
        <begin position="302"/>
        <end position="323"/>
    </location>
</feature>
<feature type="transmembrane region" description="Helical" evidence="1">
    <location>
        <begin position="60"/>
        <end position="81"/>
    </location>
</feature>
<evidence type="ECO:0000313" key="2">
    <source>
        <dbReference type="EMBL" id="TCL37826.1"/>
    </source>
</evidence>
<dbReference type="EMBL" id="SLUI01000005">
    <property type="protein sequence ID" value="TCL37826.1"/>
    <property type="molecule type" value="Genomic_DNA"/>
</dbReference>
<sequence>MDHSVAMLSVLGIAILFIIILSIKFRIHAFISLTAACFLIAFATGMPLNKIGASIETGMGGTLGFLAPILALGAIIGKMMEISGGAEKLSRTLINFMGQSKAAWAMMIVAYICGIPVFLQVGIVLLTPILFCVVLESKQPLVKVALGMLTSLTVVHCIVPPHPAAMAITLALKADVGKVIFYGLLVGIPASVIAGPLFGGLIAKKYDFQPPEAYCKMEPTPDEKLPPFGITLFTILLPLLLMIGKTIIELVADKNAPYMPWVSFIGSPIAALFLAAVLSYYIMGYKRGYSLADLAKRTESAMGPMATIILVIGAAGAFNRIILDSGIGDILKNVLTAIHISPLIMAWVIAIVMRFAIGSATVAMMTSAGFITPVLAAYPALDPALVAVAIGAGAIGASHVTDPGFWFVKESMGIPMDKMFGIYTAATTIASVVALIGVLILAAVLGQ</sequence>
<dbReference type="GO" id="GO:0005886">
    <property type="term" value="C:plasma membrane"/>
    <property type="evidence" value="ECO:0007669"/>
    <property type="project" value="TreeGrafter"/>
</dbReference>
<keyword evidence="1" id="KW-0472">Membrane</keyword>
<feature type="transmembrane region" description="Helical" evidence="1">
    <location>
        <begin position="6"/>
        <end position="23"/>
    </location>
</feature>
<evidence type="ECO:0000313" key="3">
    <source>
        <dbReference type="Proteomes" id="UP000295063"/>
    </source>
</evidence>
<feature type="transmembrane region" description="Helical" evidence="1">
    <location>
        <begin position="179"/>
        <end position="203"/>
    </location>
</feature>
<dbReference type="PANTHER" id="PTHR30354">
    <property type="entry name" value="GNT FAMILY GLUCONATE TRANSPORTER"/>
    <property type="match status" value="1"/>
</dbReference>
<dbReference type="Pfam" id="PF02447">
    <property type="entry name" value="GntP_permease"/>
    <property type="match status" value="1"/>
</dbReference>
<dbReference type="OrthoDB" id="9787129at2"/>
<name>A0A4R1Q0Z9_9FIRM</name>
<feature type="transmembrane region" description="Helical" evidence="1">
    <location>
        <begin position="260"/>
        <end position="282"/>
    </location>
</feature>
<evidence type="ECO:0000256" key="1">
    <source>
        <dbReference type="SAM" id="Phobius"/>
    </source>
</evidence>
<proteinExistence type="predicted"/>
<feature type="transmembrane region" description="Helical" evidence="1">
    <location>
        <begin position="420"/>
        <end position="445"/>
    </location>
</feature>
<dbReference type="AlphaFoldDB" id="A0A4R1Q0Z9"/>
<reference evidence="2 3" key="1">
    <citation type="submission" date="2019-03" db="EMBL/GenBank/DDBJ databases">
        <title>Genomic Encyclopedia of Type Strains, Phase IV (KMG-IV): sequencing the most valuable type-strain genomes for metagenomic binning, comparative biology and taxonomic classification.</title>
        <authorList>
            <person name="Goeker M."/>
        </authorList>
    </citation>
    <scope>NUCLEOTIDE SEQUENCE [LARGE SCALE GENOMIC DNA]</scope>
    <source>
        <strain evidence="2 3">DSM 15969</strain>
    </source>
</reference>
<dbReference type="InterPro" id="IPR003474">
    <property type="entry name" value="Glcn_transporter"/>
</dbReference>
<keyword evidence="1" id="KW-1133">Transmembrane helix</keyword>
<feature type="transmembrane region" description="Helical" evidence="1">
    <location>
        <begin position="344"/>
        <end position="372"/>
    </location>
</feature>
<gene>
    <name evidence="2" type="ORF">EV210_105265</name>
</gene>
<accession>A0A4R1Q0Z9</accession>
<dbReference type="RefSeq" id="WP_132078997.1">
    <property type="nucleotide sequence ID" value="NZ_DAIMLW010000083.1"/>
</dbReference>
<feature type="transmembrane region" description="Helical" evidence="1">
    <location>
        <begin position="384"/>
        <end position="408"/>
    </location>
</feature>
<protein>
    <submittedName>
        <fullName evidence="2">GntP family gluconate:H+ symporter/D-serine transporter</fullName>
    </submittedName>
</protein>
<dbReference type="PANTHER" id="PTHR30354:SF6">
    <property type="entry name" value="D-SERINE TRANSPORTER DSDX"/>
    <property type="match status" value="1"/>
</dbReference>
<feature type="transmembrane region" description="Helical" evidence="1">
    <location>
        <begin position="141"/>
        <end position="159"/>
    </location>
</feature>
<dbReference type="PIRSF" id="PIRSF002746">
    <property type="entry name" value="Gluconate_transporter"/>
    <property type="match status" value="1"/>
</dbReference>
<keyword evidence="3" id="KW-1185">Reference proteome</keyword>
<dbReference type="Proteomes" id="UP000295063">
    <property type="component" value="Unassembled WGS sequence"/>
</dbReference>
<dbReference type="NCBIfam" id="TIGR00791">
    <property type="entry name" value="gntP"/>
    <property type="match status" value="1"/>
</dbReference>
<organism evidence="2 3">
    <name type="scientific">Anaerospora hongkongensis</name>
    <dbReference type="NCBI Taxonomy" id="244830"/>
    <lineage>
        <taxon>Bacteria</taxon>
        <taxon>Bacillati</taxon>
        <taxon>Bacillota</taxon>
        <taxon>Negativicutes</taxon>
        <taxon>Selenomonadales</taxon>
        <taxon>Sporomusaceae</taxon>
        <taxon>Anaerospora</taxon>
    </lineage>
</organism>
<dbReference type="GO" id="GO:0015128">
    <property type="term" value="F:gluconate transmembrane transporter activity"/>
    <property type="evidence" value="ECO:0007669"/>
    <property type="project" value="InterPro"/>
</dbReference>
<feature type="transmembrane region" description="Helical" evidence="1">
    <location>
        <begin position="102"/>
        <end position="129"/>
    </location>
</feature>